<dbReference type="EMBL" id="ACQT01000578">
    <property type="protein sequence ID" value="EER57613.1"/>
    <property type="molecule type" value="Genomic_DNA"/>
</dbReference>
<name>C5TD35_ACIDE</name>
<dbReference type="PATRIC" id="fig|573060.9.peg.82"/>
<organism evidence="1 2">
    <name type="scientific">Acidovorax delafieldii 2AN</name>
    <dbReference type="NCBI Taxonomy" id="573060"/>
    <lineage>
        <taxon>Bacteria</taxon>
        <taxon>Pseudomonadati</taxon>
        <taxon>Pseudomonadota</taxon>
        <taxon>Betaproteobacteria</taxon>
        <taxon>Burkholderiales</taxon>
        <taxon>Comamonadaceae</taxon>
        <taxon>Acidovorax</taxon>
    </lineage>
</organism>
<accession>C5TD35</accession>
<protein>
    <recommendedName>
        <fullName evidence="3">MarR family transcriptional regulator</fullName>
    </recommendedName>
</protein>
<proteinExistence type="predicted"/>
<evidence type="ECO:0000313" key="1">
    <source>
        <dbReference type="EMBL" id="EER57613.1"/>
    </source>
</evidence>
<evidence type="ECO:0000313" key="2">
    <source>
        <dbReference type="Proteomes" id="UP000003856"/>
    </source>
</evidence>
<feature type="non-terminal residue" evidence="1">
    <location>
        <position position="1"/>
    </location>
</feature>
<comment type="caution">
    <text evidence="1">The sequence shown here is derived from an EMBL/GenBank/DDBJ whole genome shotgun (WGS) entry which is preliminary data.</text>
</comment>
<keyword evidence="2" id="KW-1185">Reference proteome</keyword>
<evidence type="ECO:0008006" key="3">
    <source>
        <dbReference type="Google" id="ProtNLM"/>
    </source>
</evidence>
<reference evidence="1 2" key="1">
    <citation type="submission" date="2009-05" db="EMBL/GenBank/DDBJ databases">
        <title>The draft genome of Acidovorax delafieldii 2AN.</title>
        <authorList>
            <consortium name="US DOE Joint Genome Institute (JGI-PGF)"/>
            <person name="Lucas S."/>
            <person name="Copeland A."/>
            <person name="Lapidus A."/>
            <person name="Glavina del Rio T."/>
            <person name="Tice H."/>
            <person name="Bruce D."/>
            <person name="Goodwin L."/>
            <person name="Pitluck S."/>
            <person name="Larimer F."/>
            <person name="Land M.L."/>
            <person name="Hauser L."/>
            <person name="Shelobolina E.S."/>
            <person name="Picardal F."/>
            <person name="Roden E."/>
            <person name="Emerson D."/>
        </authorList>
    </citation>
    <scope>NUCLEOTIDE SEQUENCE [LARGE SCALE GENOMIC DNA]</scope>
    <source>
        <strain evidence="1 2">2AN</strain>
    </source>
</reference>
<sequence length="42" mass="4293">AAQRVQERLMAPLTDAEAAQLKALLAKLVFSPAAAGSSAAVR</sequence>
<dbReference type="AlphaFoldDB" id="C5TD35"/>
<dbReference type="Proteomes" id="UP000003856">
    <property type="component" value="Unassembled WGS sequence"/>
</dbReference>
<gene>
    <name evidence="1" type="ORF">AcdelDRAFT_4816</name>
</gene>